<dbReference type="EMBL" id="KZ293767">
    <property type="protein sequence ID" value="PBK79630.1"/>
    <property type="molecule type" value="Genomic_DNA"/>
</dbReference>
<dbReference type="AlphaFoldDB" id="A0A2H3CCP4"/>
<gene>
    <name evidence="1" type="ORF">ARMGADRAFT_1040658</name>
</gene>
<dbReference type="Proteomes" id="UP000217790">
    <property type="component" value="Unassembled WGS sequence"/>
</dbReference>
<evidence type="ECO:0000313" key="2">
    <source>
        <dbReference type="Proteomes" id="UP000217790"/>
    </source>
</evidence>
<dbReference type="InParanoid" id="A0A2H3CCP4"/>
<reference evidence="2" key="1">
    <citation type="journal article" date="2017" name="Nat. Ecol. Evol.">
        <title>Genome expansion and lineage-specific genetic innovations in the forest pathogenic fungi Armillaria.</title>
        <authorList>
            <person name="Sipos G."/>
            <person name="Prasanna A.N."/>
            <person name="Walter M.C."/>
            <person name="O'Connor E."/>
            <person name="Balint B."/>
            <person name="Krizsan K."/>
            <person name="Kiss B."/>
            <person name="Hess J."/>
            <person name="Varga T."/>
            <person name="Slot J."/>
            <person name="Riley R."/>
            <person name="Boka B."/>
            <person name="Rigling D."/>
            <person name="Barry K."/>
            <person name="Lee J."/>
            <person name="Mihaltcheva S."/>
            <person name="LaButti K."/>
            <person name="Lipzen A."/>
            <person name="Waldron R."/>
            <person name="Moloney N.M."/>
            <person name="Sperisen C."/>
            <person name="Kredics L."/>
            <person name="Vagvoelgyi C."/>
            <person name="Patrignani A."/>
            <person name="Fitzpatrick D."/>
            <person name="Nagy I."/>
            <person name="Doyle S."/>
            <person name="Anderson J.B."/>
            <person name="Grigoriev I.V."/>
            <person name="Gueldener U."/>
            <person name="Muensterkoetter M."/>
            <person name="Nagy L.G."/>
        </authorList>
    </citation>
    <scope>NUCLEOTIDE SEQUENCE [LARGE SCALE GENOMIC DNA]</scope>
    <source>
        <strain evidence="2">Ar21-2</strain>
    </source>
</reference>
<evidence type="ECO:0000313" key="1">
    <source>
        <dbReference type="EMBL" id="PBK79630.1"/>
    </source>
</evidence>
<keyword evidence="2" id="KW-1185">Reference proteome</keyword>
<organism evidence="1 2">
    <name type="scientific">Armillaria gallica</name>
    <name type="common">Bulbous honey fungus</name>
    <name type="synonym">Armillaria bulbosa</name>
    <dbReference type="NCBI Taxonomy" id="47427"/>
    <lineage>
        <taxon>Eukaryota</taxon>
        <taxon>Fungi</taxon>
        <taxon>Dikarya</taxon>
        <taxon>Basidiomycota</taxon>
        <taxon>Agaricomycotina</taxon>
        <taxon>Agaricomycetes</taxon>
        <taxon>Agaricomycetidae</taxon>
        <taxon>Agaricales</taxon>
        <taxon>Marasmiineae</taxon>
        <taxon>Physalacriaceae</taxon>
        <taxon>Armillaria</taxon>
    </lineage>
</organism>
<proteinExistence type="predicted"/>
<accession>A0A2H3CCP4</accession>
<protein>
    <submittedName>
        <fullName evidence="1">Uncharacterized protein</fullName>
    </submittedName>
</protein>
<name>A0A2H3CCP4_ARMGA</name>
<sequence length="156" mass="17735">MLMGYGTDSWLGAEAVSKGLGTKFYDTNCDRHAAAIKQRRYPGIQFRPAGRGRVIAETLRRMHKLLNVAPVSPYQPVSFRRIPRQSCDEFGTRMDMELLSLGLEKLRDQLPGMNWHDNHPTLTVIVSTLVWIRVDYPWLSNTNSYPCVGTKLPADE</sequence>